<evidence type="ECO:0000313" key="2">
    <source>
        <dbReference type="Proteomes" id="UP001321473"/>
    </source>
</evidence>
<gene>
    <name evidence="1" type="ORF">V5799_017971</name>
</gene>
<reference evidence="1 2" key="1">
    <citation type="journal article" date="2023" name="Arcadia Sci">
        <title>De novo assembly of a long-read Amblyomma americanum tick genome.</title>
        <authorList>
            <person name="Chou S."/>
            <person name="Poskanzer K.E."/>
            <person name="Rollins M."/>
            <person name="Thuy-Boun P.S."/>
        </authorList>
    </citation>
    <scope>NUCLEOTIDE SEQUENCE [LARGE SCALE GENOMIC DNA]</scope>
    <source>
        <strain evidence="1">F_SG_1</strain>
        <tissue evidence="1">Salivary glands</tissue>
    </source>
</reference>
<accession>A0AAQ4F0R6</accession>
<dbReference type="Proteomes" id="UP001321473">
    <property type="component" value="Unassembled WGS sequence"/>
</dbReference>
<protein>
    <submittedName>
        <fullName evidence="1">Uncharacterized protein</fullName>
    </submittedName>
</protein>
<comment type="caution">
    <text evidence="1">The sequence shown here is derived from an EMBL/GenBank/DDBJ whole genome shotgun (WGS) entry which is preliminary data.</text>
</comment>
<evidence type="ECO:0000313" key="1">
    <source>
        <dbReference type="EMBL" id="KAK8780687.1"/>
    </source>
</evidence>
<keyword evidence="2" id="KW-1185">Reference proteome</keyword>
<name>A0AAQ4F0R6_AMBAM</name>
<dbReference type="AlphaFoldDB" id="A0AAQ4F0R6"/>
<sequence length="105" mass="11902">MPKHLRESMSPEQHEVYLGLQQEPSAFASRQFVIPREKMNDPEVRESLRAYVQSIIEEAAECAEVLKSCARTESLSLPPRTLHKWETKATKSGVRRPSSVVAPVQ</sequence>
<organism evidence="1 2">
    <name type="scientific">Amblyomma americanum</name>
    <name type="common">Lone star tick</name>
    <dbReference type="NCBI Taxonomy" id="6943"/>
    <lineage>
        <taxon>Eukaryota</taxon>
        <taxon>Metazoa</taxon>
        <taxon>Ecdysozoa</taxon>
        <taxon>Arthropoda</taxon>
        <taxon>Chelicerata</taxon>
        <taxon>Arachnida</taxon>
        <taxon>Acari</taxon>
        <taxon>Parasitiformes</taxon>
        <taxon>Ixodida</taxon>
        <taxon>Ixodoidea</taxon>
        <taxon>Ixodidae</taxon>
        <taxon>Amblyomminae</taxon>
        <taxon>Amblyomma</taxon>
    </lineage>
</organism>
<proteinExistence type="predicted"/>
<dbReference type="EMBL" id="JARKHS020008538">
    <property type="protein sequence ID" value="KAK8780687.1"/>
    <property type="molecule type" value="Genomic_DNA"/>
</dbReference>